<dbReference type="PANTHER" id="PTHR15668">
    <property type="entry name" value="JM1 PROTEIN"/>
    <property type="match status" value="1"/>
</dbReference>
<reference evidence="6" key="2">
    <citation type="submission" date="2023-06" db="EMBL/GenBank/DDBJ databases">
        <authorList>
            <person name="Ma L."/>
            <person name="Liu K.-W."/>
            <person name="Li Z."/>
            <person name="Hsiao Y.-Y."/>
            <person name="Qi Y."/>
            <person name="Fu T."/>
            <person name="Tang G."/>
            <person name="Zhang D."/>
            <person name="Sun W.-H."/>
            <person name="Liu D.-K."/>
            <person name="Li Y."/>
            <person name="Chen G.-Z."/>
            <person name="Liu X.-D."/>
            <person name="Liao X.-Y."/>
            <person name="Jiang Y.-T."/>
            <person name="Yu X."/>
            <person name="Hao Y."/>
            <person name="Huang J."/>
            <person name="Zhao X.-W."/>
            <person name="Ke S."/>
            <person name="Chen Y.-Y."/>
            <person name="Wu W.-L."/>
            <person name="Hsu J.-L."/>
            <person name="Lin Y.-F."/>
            <person name="Huang M.-D."/>
            <person name="Li C.-Y."/>
            <person name="Huang L."/>
            <person name="Wang Z.-W."/>
            <person name="Zhao X."/>
            <person name="Zhong W.-Y."/>
            <person name="Peng D.-H."/>
            <person name="Ahmad S."/>
            <person name="Lan S."/>
            <person name="Zhang J.-S."/>
            <person name="Tsai W.-C."/>
            <person name="Van De Peer Y."/>
            <person name="Liu Z.-J."/>
        </authorList>
    </citation>
    <scope>NUCLEOTIDE SEQUENCE</scope>
    <source>
        <strain evidence="6">SCP</strain>
        <tissue evidence="6">Leaves</tissue>
    </source>
</reference>
<evidence type="ECO:0000256" key="3">
    <source>
        <dbReference type="SAM" id="MobiDB-lite"/>
    </source>
</evidence>
<feature type="domain" description="CCDC22 coiled-coil" evidence="4">
    <location>
        <begin position="188"/>
        <end position="424"/>
    </location>
</feature>
<dbReference type="Pfam" id="PF05667">
    <property type="entry name" value="CCDC22_CC"/>
    <property type="match status" value="1"/>
</dbReference>
<comment type="caution">
    <text evidence="6">The sequence shown here is derived from an EMBL/GenBank/DDBJ whole genome shotgun (WGS) entry which is preliminary data.</text>
</comment>
<proteinExistence type="inferred from homology"/>
<protein>
    <recommendedName>
        <fullName evidence="8">Coiled-coil domain-containing protein 22 homolog</fullName>
    </recommendedName>
</protein>
<evidence type="ECO:0000313" key="7">
    <source>
        <dbReference type="Proteomes" id="UP001179952"/>
    </source>
</evidence>
<evidence type="ECO:0008006" key="8">
    <source>
        <dbReference type="Google" id="ProtNLM"/>
    </source>
</evidence>
<dbReference type="EMBL" id="JAUJYN010000004">
    <property type="protein sequence ID" value="KAK1274138.1"/>
    <property type="molecule type" value="Genomic_DNA"/>
</dbReference>
<dbReference type="InterPro" id="IPR048348">
    <property type="entry name" value="CCDC22_CC"/>
</dbReference>
<feature type="coiled-coil region" evidence="2">
    <location>
        <begin position="410"/>
        <end position="455"/>
    </location>
</feature>
<feature type="region of interest" description="Disordered" evidence="3">
    <location>
        <begin position="115"/>
        <end position="136"/>
    </location>
</feature>
<evidence type="ECO:0000313" key="6">
    <source>
        <dbReference type="EMBL" id="KAK1274138.1"/>
    </source>
</evidence>
<comment type="similarity">
    <text evidence="1">Belongs to the CCDC22 family.</text>
</comment>
<dbReference type="GO" id="GO:0097602">
    <property type="term" value="F:cullin family protein binding"/>
    <property type="evidence" value="ECO:0007669"/>
    <property type="project" value="TreeGrafter"/>
</dbReference>
<evidence type="ECO:0000256" key="2">
    <source>
        <dbReference type="SAM" id="Coils"/>
    </source>
</evidence>
<dbReference type="GO" id="GO:2000060">
    <property type="term" value="P:positive regulation of ubiquitin-dependent protein catabolic process"/>
    <property type="evidence" value="ECO:0007669"/>
    <property type="project" value="TreeGrafter"/>
</dbReference>
<keyword evidence="7" id="KW-1185">Reference proteome</keyword>
<dbReference type="InterPro" id="IPR048349">
    <property type="entry name" value="CCDC22_N"/>
</dbReference>
<gene>
    <name evidence="6" type="ORF">QJS04_geneDACA016465</name>
</gene>
<dbReference type="Pfam" id="PF21674">
    <property type="entry name" value="CCDC22_N"/>
    <property type="match status" value="1"/>
</dbReference>
<reference evidence="6" key="1">
    <citation type="journal article" date="2023" name="Nat. Commun.">
        <title>Diploid and tetraploid genomes of Acorus and the evolution of monocots.</title>
        <authorList>
            <person name="Ma L."/>
            <person name="Liu K.W."/>
            <person name="Li Z."/>
            <person name="Hsiao Y.Y."/>
            <person name="Qi Y."/>
            <person name="Fu T."/>
            <person name="Tang G.D."/>
            <person name="Zhang D."/>
            <person name="Sun W.H."/>
            <person name="Liu D.K."/>
            <person name="Li Y."/>
            <person name="Chen G.Z."/>
            <person name="Liu X.D."/>
            <person name="Liao X.Y."/>
            <person name="Jiang Y.T."/>
            <person name="Yu X."/>
            <person name="Hao Y."/>
            <person name="Huang J."/>
            <person name="Zhao X.W."/>
            <person name="Ke S."/>
            <person name="Chen Y.Y."/>
            <person name="Wu W.L."/>
            <person name="Hsu J.L."/>
            <person name="Lin Y.F."/>
            <person name="Huang M.D."/>
            <person name="Li C.Y."/>
            <person name="Huang L."/>
            <person name="Wang Z.W."/>
            <person name="Zhao X."/>
            <person name="Zhong W.Y."/>
            <person name="Peng D.H."/>
            <person name="Ahmad S."/>
            <person name="Lan S."/>
            <person name="Zhang J.S."/>
            <person name="Tsai W.C."/>
            <person name="Van de Peer Y."/>
            <person name="Liu Z.J."/>
        </authorList>
    </citation>
    <scope>NUCLEOTIDE SEQUENCE</scope>
    <source>
        <strain evidence="6">SCP</strain>
    </source>
</reference>
<evidence type="ECO:0000256" key="1">
    <source>
        <dbReference type="ARBA" id="ARBA00006438"/>
    </source>
</evidence>
<evidence type="ECO:0000259" key="5">
    <source>
        <dbReference type="Pfam" id="PF21674"/>
    </source>
</evidence>
<feature type="coiled-coil region" evidence="2">
    <location>
        <begin position="286"/>
        <end position="317"/>
    </location>
</feature>
<evidence type="ECO:0000259" key="4">
    <source>
        <dbReference type="Pfam" id="PF05667"/>
    </source>
</evidence>
<dbReference type="Proteomes" id="UP001179952">
    <property type="component" value="Unassembled WGS sequence"/>
</dbReference>
<organism evidence="6 7">
    <name type="scientific">Acorus gramineus</name>
    <name type="common">Dwarf sweet flag</name>
    <dbReference type="NCBI Taxonomy" id="55184"/>
    <lineage>
        <taxon>Eukaryota</taxon>
        <taxon>Viridiplantae</taxon>
        <taxon>Streptophyta</taxon>
        <taxon>Embryophyta</taxon>
        <taxon>Tracheophyta</taxon>
        <taxon>Spermatophyta</taxon>
        <taxon>Magnoliopsida</taxon>
        <taxon>Liliopsida</taxon>
        <taxon>Acoraceae</taxon>
        <taxon>Acorus</taxon>
    </lineage>
</organism>
<feature type="domain" description="CCDC22 N-terminal" evidence="5">
    <location>
        <begin position="1"/>
        <end position="112"/>
    </location>
</feature>
<sequence>MEEAEEILLGSLSSSGVSIPSGSTSIGGLTTADLLSICAASLPLIAGDGGSSPPSVPDPLPESTTDLFKICSDVASALRSAGFPPDLSFHQFLYPSKEESYKIVRFVVEKLSQTSSGRGSLRDDENGVDNRSSRKTVHVEPSVCECDGSEMPFTEVSGISDRISGAGEPSALVDDVVVSQNVKLKGFERSMERGRDEFIDELERKVASLFEEPAEDLIEEMTFDGQHSIEYYFEELNKRIEEKRNHLEELDSKWNASKNSLEERRESFLQKLCDRYPERLEMLLRVKDVEKEIKATIAEIREREEEHSELSMELKKQPKLPSRKSYVQRVTEITKNIRKQDADIERIMKDTRQLQLESNSIQERLHRTYTVVDETVFRDAKKDPVGRQAYRLLTSMHDSFEQISDKILSMDRIRREATELEAKLAATALRGGLDFNKLQSDLDAIRRENELLELQVHPN</sequence>
<name>A0AAV9BBN1_ACOGR</name>
<keyword evidence="2" id="KW-0175">Coiled coil</keyword>
<dbReference type="PANTHER" id="PTHR15668:SF4">
    <property type="entry name" value="COILED-COIL DOMAIN-CONTAINING PROTEIN 22"/>
    <property type="match status" value="1"/>
</dbReference>
<dbReference type="InterPro" id="IPR008530">
    <property type="entry name" value="CCDC22"/>
</dbReference>
<accession>A0AAV9BBN1</accession>
<dbReference type="AlphaFoldDB" id="A0AAV9BBN1"/>